<dbReference type="RefSeq" id="WP_047190828.1">
    <property type="nucleotide sequence ID" value="NZ_LCYG01000055.1"/>
</dbReference>
<dbReference type="EMBL" id="LCYG01000055">
    <property type="protein sequence ID" value="KLK91429.1"/>
    <property type="molecule type" value="Genomic_DNA"/>
</dbReference>
<dbReference type="AlphaFoldDB" id="A0A0H1R8Q5"/>
<dbReference type="STRING" id="1225564.AA309_20255"/>
<protein>
    <submittedName>
        <fullName evidence="1">Uncharacterized protein</fullName>
    </submittedName>
</protein>
<dbReference type="OrthoDB" id="7503770at2"/>
<dbReference type="Proteomes" id="UP000035489">
    <property type="component" value="Unassembled WGS sequence"/>
</dbReference>
<dbReference type="PATRIC" id="fig|1225564.3.peg.5367"/>
<proteinExistence type="predicted"/>
<reference evidence="1 2" key="1">
    <citation type="submission" date="2015-05" db="EMBL/GenBank/DDBJ databases">
        <title>Draft genome sequence of Microvirga vignae strain BR3299, a novel nitrogen fixing bacteria isolated from Brazil semi-aired region.</title>
        <authorList>
            <person name="Zilli J.E."/>
            <person name="Passos S.R."/>
            <person name="Leite J."/>
            <person name="Baldani J.I."/>
            <person name="Xavier G.R."/>
            <person name="Rumjaneck N.G."/>
            <person name="Simoes-Araujo J.L."/>
        </authorList>
    </citation>
    <scope>NUCLEOTIDE SEQUENCE [LARGE SCALE GENOMIC DNA]</scope>
    <source>
        <strain evidence="1 2">BR3299</strain>
    </source>
</reference>
<evidence type="ECO:0000313" key="2">
    <source>
        <dbReference type="Proteomes" id="UP000035489"/>
    </source>
</evidence>
<gene>
    <name evidence="1" type="ORF">AA309_20255</name>
</gene>
<accession>A0A0H1R8Q5</accession>
<name>A0A0H1R8Q5_9HYPH</name>
<evidence type="ECO:0000313" key="1">
    <source>
        <dbReference type="EMBL" id="KLK91429.1"/>
    </source>
</evidence>
<keyword evidence="2" id="KW-1185">Reference proteome</keyword>
<organism evidence="1 2">
    <name type="scientific">Microvirga vignae</name>
    <dbReference type="NCBI Taxonomy" id="1225564"/>
    <lineage>
        <taxon>Bacteria</taxon>
        <taxon>Pseudomonadati</taxon>
        <taxon>Pseudomonadota</taxon>
        <taxon>Alphaproteobacteria</taxon>
        <taxon>Hyphomicrobiales</taxon>
        <taxon>Methylobacteriaceae</taxon>
        <taxon>Microvirga</taxon>
    </lineage>
</organism>
<sequence>MGEAMPGSYDDPFRQDWMGDFKEVGWGGAGWLLIRFVWIDWGAVLASGYDGFQFDSRTLCHEAGGRIGTSLANENEFAMRVSDNPTGFSGGYYERGLAPDNYLTGFTDEACLVDLSAARQLLTGAADLGFTCGGYWQQWGAQPPDPENPEGFIPGSSNVTVQYRVYTRRAISWSDGNPASRSLQFTEAPLVAYTFAQQPCSLQTPWGTPESTNFDQTPGQDLVTFRADIRTGELLFSSVPATPDP</sequence>
<comment type="caution">
    <text evidence="1">The sequence shown here is derived from an EMBL/GenBank/DDBJ whole genome shotgun (WGS) entry which is preliminary data.</text>
</comment>